<comment type="caution">
    <text evidence="2">The sequence shown here is derived from an EMBL/GenBank/DDBJ whole genome shotgun (WGS) entry which is preliminary data.</text>
</comment>
<organism evidence="2 3">
    <name type="scientific">Ramlibacter lithotrophicus</name>
    <dbReference type="NCBI Taxonomy" id="2606681"/>
    <lineage>
        <taxon>Bacteria</taxon>
        <taxon>Pseudomonadati</taxon>
        <taxon>Pseudomonadota</taxon>
        <taxon>Betaproteobacteria</taxon>
        <taxon>Burkholderiales</taxon>
        <taxon>Comamonadaceae</taxon>
        <taxon>Ramlibacter</taxon>
    </lineage>
</organism>
<evidence type="ECO:0000256" key="1">
    <source>
        <dbReference type="SAM" id="MobiDB-lite"/>
    </source>
</evidence>
<accession>A0A7X6DC19</accession>
<gene>
    <name evidence="2" type="ORF">RAMLITH_01135</name>
</gene>
<name>A0A7X6DC19_9BURK</name>
<feature type="region of interest" description="Disordered" evidence="1">
    <location>
        <begin position="1"/>
        <end position="75"/>
    </location>
</feature>
<keyword evidence="3" id="KW-1185">Reference proteome</keyword>
<proteinExistence type="predicted"/>
<sequence length="75" mass="7623">MASRKDTAPSRGVAGERSDTDSIPAPSDIGDNSASELIEAPLKPGHDPLDAHDFGDGGGGGGGEAFRRTPRPAPR</sequence>
<dbReference type="RefSeq" id="WP_168105501.1">
    <property type="nucleotide sequence ID" value="NZ_VTOX01000001.1"/>
</dbReference>
<feature type="compositionally biased region" description="Basic and acidic residues" evidence="1">
    <location>
        <begin position="44"/>
        <end position="55"/>
    </location>
</feature>
<dbReference type="AlphaFoldDB" id="A0A7X6DC19"/>
<dbReference type="Proteomes" id="UP000521868">
    <property type="component" value="Unassembled WGS sequence"/>
</dbReference>
<evidence type="ECO:0000313" key="3">
    <source>
        <dbReference type="Proteomes" id="UP000521868"/>
    </source>
</evidence>
<feature type="compositionally biased region" description="Basic and acidic residues" evidence="1">
    <location>
        <begin position="1"/>
        <end position="20"/>
    </location>
</feature>
<evidence type="ECO:0000313" key="2">
    <source>
        <dbReference type="EMBL" id="NKE64410.1"/>
    </source>
</evidence>
<protein>
    <submittedName>
        <fullName evidence="2">Uncharacterized protein</fullName>
    </submittedName>
</protein>
<dbReference type="EMBL" id="VTOX01000001">
    <property type="protein sequence ID" value="NKE64410.1"/>
    <property type="molecule type" value="Genomic_DNA"/>
</dbReference>
<reference evidence="2 3" key="1">
    <citation type="journal article" date="2020" name="Nature">
        <title>Bacterial chemolithoautotrophy via manganese oxidation.</title>
        <authorList>
            <person name="Yu H."/>
            <person name="Leadbetter J.R."/>
        </authorList>
    </citation>
    <scope>NUCLEOTIDE SEQUENCE [LARGE SCALE GENOMIC DNA]</scope>
    <source>
        <strain evidence="2 3">RBP-1</strain>
    </source>
</reference>